<dbReference type="RefSeq" id="WP_341981917.1">
    <property type="nucleotide sequence ID" value="NZ_JBBYAF010000010.1"/>
</dbReference>
<dbReference type="EMBL" id="JBBYAF010000010">
    <property type="protein sequence ID" value="MEL3972034.1"/>
    <property type="molecule type" value="Genomic_DNA"/>
</dbReference>
<name>A0ABU9K9Z0_9BACI</name>
<accession>A0ABU9K9Z0</accession>
<evidence type="ECO:0000313" key="1">
    <source>
        <dbReference type="EMBL" id="MEL3972034.1"/>
    </source>
</evidence>
<proteinExistence type="predicted"/>
<dbReference type="InterPro" id="IPR047670">
    <property type="entry name" value="YfjT-like"/>
</dbReference>
<sequence>MGKAVDDKNSQVDYLKQRLNLFVDVLDSIDPEQADVEDIDRLISMIDDIETKCEQFKKSEE</sequence>
<protein>
    <submittedName>
        <fullName evidence="1">SE1561 family protein</fullName>
    </submittedName>
</protein>
<dbReference type="NCBIfam" id="NF040878">
    <property type="entry name" value="SE1561_fam"/>
    <property type="match status" value="1"/>
</dbReference>
<gene>
    <name evidence="1" type="ORF">AAEO50_07070</name>
</gene>
<comment type="caution">
    <text evidence="1">The sequence shown here is derived from an EMBL/GenBank/DDBJ whole genome shotgun (WGS) entry which is preliminary data.</text>
</comment>
<organism evidence="1 2">
    <name type="scientific">Rossellomorea oryzaecorticis</name>
    <dbReference type="NCBI Taxonomy" id="1396505"/>
    <lineage>
        <taxon>Bacteria</taxon>
        <taxon>Bacillati</taxon>
        <taxon>Bacillota</taxon>
        <taxon>Bacilli</taxon>
        <taxon>Bacillales</taxon>
        <taxon>Bacillaceae</taxon>
        <taxon>Rossellomorea</taxon>
    </lineage>
</organism>
<dbReference type="Proteomes" id="UP001389717">
    <property type="component" value="Unassembled WGS sequence"/>
</dbReference>
<keyword evidence="2" id="KW-1185">Reference proteome</keyword>
<evidence type="ECO:0000313" key="2">
    <source>
        <dbReference type="Proteomes" id="UP001389717"/>
    </source>
</evidence>
<reference evidence="1 2" key="1">
    <citation type="submission" date="2024-04" db="EMBL/GenBank/DDBJ databases">
        <title>Bacillus oryzaecorticis sp. nov., a moderately halophilic bacterium isolated from rice husks.</title>
        <authorList>
            <person name="Zhu H.-S."/>
        </authorList>
    </citation>
    <scope>NUCLEOTIDE SEQUENCE [LARGE SCALE GENOMIC DNA]</scope>
    <source>
        <strain evidence="1 2">ZC255</strain>
    </source>
</reference>